<organism evidence="4 5">
    <name type="scientific">Prorocentrum cordatum</name>
    <dbReference type="NCBI Taxonomy" id="2364126"/>
    <lineage>
        <taxon>Eukaryota</taxon>
        <taxon>Sar</taxon>
        <taxon>Alveolata</taxon>
        <taxon>Dinophyceae</taxon>
        <taxon>Prorocentrales</taxon>
        <taxon>Prorocentraceae</taxon>
        <taxon>Prorocentrum</taxon>
    </lineage>
</organism>
<feature type="region of interest" description="Disordered" evidence="2">
    <location>
        <begin position="173"/>
        <end position="227"/>
    </location>
</feature>
<proteinExistence type="predicted"/>
<dbReference type="PROSITE" id="PS50958">
    <property type="entry name" value="SMB_2"/>
    <property type="match status" value="1"/>
</dbReference>
<evidence type="ECO:0000256" key="2">
    <source>
        <dbReference type="SAM" id="MobiDB-lite"/>
    </source>
</evidence>
<dbReference type="Proteomes" id="UP001189429">
    <property type="component" value="Unassembled WGS sequence"/>
</dbReference>
<name>A0ABN9USP3_9DINO</name>
<gene>
    <name evidence="4" type="ORF">PCOR1329_LOCUS51322</name>
</gene>
<dbReference type="InterPro" id="IPR001212">
    <property type="entry name" value="Somatomedin_B_dom"/>
</dbReference>
<feature type="domain" description="SMB" evidence="3">
    <location>
        <begin position="28"/>
        <end position="70"/>
    </location>
</feature>
<keyword evidence="5" id="KW-1185">Reference proteome</keyword>
<protein>
    <recommendedName>
        <fullName evidence="3">SMB domain-containing protein</fullName>
    </recommendedName>
</protein>
<sequence>ALRGPAGAGRGAPLQLAAAAENASGAAAAFGCRRYGCVDERTWSACGCGAYCEEDGSCCPDYREACTGPTAEGGLLRGRWDGCPPGALPGWPRIGRPAARGGGTRLRVLSYNAELHQADGLQGASVAGLVEEGGPFDLLGFQGLDNPWRVLSAPGPGPGPLLEEYEFISGTLARPGAPPSASGTGAGACSGAGSATWRRTWAGTAPRRGSPSGPGSGTCLRGCASSS</sequence>
<dbReference type="PROSITE" id="PS00524">
    <property type="entry name" value="SMB_1"/>
    <property type="match status" value="1"/>
</dbReference>
<dbReference type="InterPro" id="IPR036024">
    <property type="entry name" value="Somatomedin_B-like_dom_sf"/>
</dbReference>
<dbReference type="EMBL" id="CAUYUJ010016224">
    <property type="protein sequence ID" value="CAK0863075.1"/>
    <property type="molecule type" value="Genomic_DNA"/>
</dbReference>
<feature type="non-terminal residue" evidence="4">
    <location>
        <position position="1"/>
    </location>
</feature>
<comment type="caution">
    <text evidence="4">The sequence shown here is derived from an EMBL/GenBank/DDBJ whole genome shotgun (WGS) entry which is preliminary data.</text>
</comment>
<evidence type="ECO:0000313" key="4">
    <source>
        <dbReference type="EMBL" id="CAK0863075.1"/>
    </source>
</evidence>
<reference evidence="4" key="1">
    <citation type="submission" date="2023-10" db="EMBL/GenBank/DDBJ databases">
        <authorList>
            <person name="Chen Y."/>
            <person name="Shah S."/>
            <person name="Dougan E. K."/>
            <person name="Thang M."/>
            <person name="Chan C."/>
        </authorList>
    </citation>
    <scope>NUCLEOTIDE SEQUENCE [LARGE SCALE GENOMIC DNA]</scope>
</reference>
<dbReference type="SUPFAM" id="SSF90188">
    <property type="entry name" value="Somatomedin B domain"/>
    <property type="match status" value="1"/>
</dbReference>
<accession>A0ABN9USP3</accession>
<evidence type="ECO:0000259" key="3">
    <source>
        <dbReference type="PROSITE" id="PS50958"/>
    </source>
</evidence>
<evidence type="ECO:0000313" key="5">
    <source>
        <dbReference type="Proteomes" id="UP001189429"/>
    </source>
</evidence>
<evidence type="ECO:0000256" key="1">
    <source>
        <dbReference type="ARBA" id="ARBA00023157"/>
    </source>
</evidence>
<dbReference type="Gene3D" id="4.10.410.20">
    <property type="match status" value="1"/>
</dbReference>
<keyword evidence="1" id="KW-1015">Disulfide bond</keyword>